<protein>
    <submittedName>
        <fullName evidence="1">Uncharacterized protein</fullName>
    </submittedName>
</protein>
<evidence type="ECO:0000313" key="1">
    <source>
        <dbReference type="EMBL" id="MFH4984793.1"/>
    </source>
</evidence>
<name>A0ABD6F3M8_9BILA</name>
<accession>A0ABD6F3M8</accession>
<dbReference type="AlphaFoldDB" id="A0ABD6F3M8"/>
<comment type="caution">
    <text evidence="1">The sequence shown here is derived from an EMBL/GenBank/DDBJ whole genome shotgun (WGS) entry which is preliminary data.</text>
</comment>
<evidence type="ECO:0000313" key="2">
    <source>
        <dbReference type="Proteomes" id="UP001608902"/>
    </source>
</evidence>
<reference evidence="1 2" key="1">
    <citation type="submission" date="2024-08" db="EMBL/GenBank/DDBJ databases">
        <title>Gnathostoma spinigerum genome.</title>
        <authorList>
            <person name="Gonzalez-Bertolin B."/>
            <person name="Monzon S."/>
            <person name="Zaballos A."/>
            <person name="Jimenez P."/>
            <person name="Dekumyoy P."/>
            <person name="Varona S."/>
            <person name="Cuesta I."/>
            <person name="Sumanam S."/>
            <person name="Adisakwattana P."/>
            <person name="Gasser R.B."/>
            <person name="Hernandez-Gonzalez A."/>
            <person name="Young N.D."/>
            <person name="Perteguer M.J."/>
        </authorList>
    </citation>
    <scope>NUCLEOTIDE SEQUENCE [LARGE SCALE GENOMIC DNA]</scope>
    <source>
        <strain evidence="1">AL3</strain>
        <tissue evidence="1">Liver</tissue>
    </source>
</reference>
<feature type="non-terminal residue" evidence="1">
    <location>
        <position position="113"/>
    </location>
</feature>
<dbReference type="Proteomes" id="UP001608902">
    <property type="component" value="Unassembled WGS sequence"/>
</dbReference>
<dbReference type="EMBL" id="JBGFUD010021327">
    <property type="protein sequence ID" value="MFH4984793.1"/>
    <property type="molecule type" value="Genomic_DNA"/>
</dbReference>
<gene>
    <name evidence="1" type="ORF">AB6A40_011502</name>
</gene>
<organism evidence="1 2">
    <name type="scientific">Gnathostoma spinigerum</name>
    <dbReference type="NCBI Taxonomy" id="75299"/>
    <lineage>
        <taxon>Eukaryota</taxon>
        <taxon>Metazoa</taxon>
        <taxon>Ecdysozoa</taxon>
        <taxon>Nematoda</taxon>
        <taxon>Chromadorea</taxon>
        <taxon>Rhabditida</taxon>
        <taxon>Spirurina</taxon>
        <taxon>Gnathostomatomorpha</taxon>
        <taxon>Gnathostomatoidea</taxon>
        <taxon>Gnathostomatidae</taxon>
        <taxon>Gnathostoma</taxon>
    </lineage>
</organism>
<keyword evidence="2" id="KW-1185">Reference proteome</keyword>
<proteinExistence type="predicted"/>
<sequence>MSVVKVADLANFYRNRKQTAEDSVVEGSLLAVGSADCPSTTRVMEFVDPVDGEIEKEWSRSYDVGEGDRSSAADTVCAVLTRKRKLENVVLCQYFDLIAQVIAVFVNDLGNVV</sequence>